<name>A0A0U2YH09_9BACL</name>
<dbReference type="InterPro" id="IPR036514">
    <property type="entry name" value="SGNH_hydro_sf"/>
</dbReference>
<feature type="domain" description="SGNH hydrolase-type esterase" evidence="1">
    <location>
        <begin position="55"/>
        <end position="247"/>
    </location>
</feature>
<protein>
    <submittedName>
        <fullName evidence="2">GDSL family lipase</fullName>
    </submittedName>
</protein>
<dbReference type="PROSITE" id="PS51257">
    <property type="entry name" value="PROKAR_LIPOPROTEIN"/>
    <property type="match status" value="1"/>
</dbReference>
<dbReference type="PANTHER" id="PTHR30383:SF27">
    <property type="entry name" value="SPORE GERMINATION LIPASE LIPC"/>
    <property type="match status" value="1"/>
</dbReference>
<dbReference type="KEGG" id="prt:AUC31_01095"/>
<evidence type="ECO:0000313" key="2">
    <source>
        <dbReference type="EMBL" id="ALS73930.1"/>
    </source>
</evidence>
<dbReference type="InterPro" id="IPR051532">
    <property type="entry name" value="Ester_Hydrolysis_Enzymes"/>
</dbReference>
<dbReference type="Pfam" id="PF13472">
    <property type="entry name" value="Lipase_GDSL_2"/>
    <property type="match status" value="1"/>
</dbReference>
<dbReference type="InterPro" id="IPR013830">
    <property type="entry name" value="SGNH_hydro"/>
</dbReference>
<accession>A0A0U2YH09</accession>
<reference evidence="2" key="1">
    <citation type="submission" date="2016-01" db="EMBL/GenBank/DDBJ databases">
        <title>Complete genome of Planococcus rifietoensis type strain M8.</title>
        <authorList>
            <person name="See-Too W.S."/>
        </authorList>
    </citation>
    <scope>NUCLEOTIDE SEQUENCE [LARGE SCALE GENOMIC DNA]</scope>
    <source>
        <strain evidence="2">M8</strain>
    </source>
</reference>
<evidence type="ECO:0000313" key="3">
    <source>
        <dbReference type="Proteomes" id="UP000067683"/>
    </source>
</evidence>
<gene>
    <name evidence="2" type="ORF">AUC31_01095</name>
</gene>
<evidence type="ECO:0000259" key="1">
    <source>
        <dbReference type="Pfam" id="PF13472"/>
    </source>
</evidence>
<organism evidence="2 3">
    <name type="scientific">Planococcus rifietoensis</name>
    <dbReference type="NCBI Taxonomy" id="200991"/>
    <lineage>
        <taxon>Bacteria</taxon>
        <taxon>Bacillati</taxon>
        <taxon>Bacillota</taxon>
        <taxon>Bacilli</taxon>
        <taxon>Bacillales</taxon>
        <taxon>Caryophanaceae</taxon>
        <taxon>Planococcus</taxon>
    </lineage>
</organism>
<dbReference type="GO" id="GO:0004622">
    <property type="term" value="F:phosphatidylcholine lysophospholipase activity"/>
    <property type="evidence" value="ECO:0007669"/>
    <property type="project" value="TreeGrafter"/>
</dbReference>
<proteinExistence type="predicted"/>
<dbReference type="EMBL" id="CP013659">
    <property type="protein sequence ID" value="ALS73930.1"/>
    <property type="molecule type" value="Genomic_DNA"/>
</dbReference>
<dbReference type="PANTHER" id="PTHR30383">
    <property type="entry name" value="THIOESTERASE 1/PROTEASE 1/LYSOPHOSPHOLIPASE L1"/>
    <property type="match status" value="1"/>
</dbReference>
<sequence length="265" mass="29293">MKRILYIVIALSIVLAGCASTFNFGKEEAAPRLPVEFTPYTVPPNFIPQTVIITALGDSLSQGVGDTENRGGYAGRLALEMAEWPGVEGIALENTAKRGRRSDQLLALFQQGKLSGPLLASDYIFMTIGGNDVMRIVKRDLFSLNIDAFTEELILYQNRFETIYASIRSLNPSAPLIVVGLYNPFSLVTDEVEEFDQIIASYNGVMQETVEDDPHACFVPVSDLFVGNENLVYHTDFFHPNSKGYDLMAERVSERMGQCGISFQG</sequence>
<dbReference type="OrthoDB" id="252349at2"/>
<dbReference type="AlphaFoldDB" id="A0A0U2YH09"/>
<dbReference type="Proteomes" id="UP000067683">
    <property type="component" value="Chromosome"/>
</dbReference>
<dbReference type="SUPFAM" id="SSF52266">
    <property type="entry name" value="SGNH hydrolase"/>
    <property type="match status" value="1"/>
</dbReference>
<dbReference type="STRING" id="200991.AUC31_01095"/>
<keyword evidence="3" id="KW-1185">Reference proteome</keyword>
<dbReference type="RefSeq" id="WP_058380639.1">
    <property type="nucleotide sequence ID" value="NZ_CP013659.2"/>
</dbReference>
<dbReference type="Gene3D" id="3.40.50.1110">
    <property type="entry name" value="SGNH hydrolase"/>
    <property type="match status" value="1"/>
</dbReference>